<accession>A0A2K1FZ97</accession>
<proteinExistence type="predicted"/>
<gene>
    <name evidence="1" type="ORF">C1S70_16135</name>
</gene>
<protein>
    <recommendedName>
        <fullName evidence="3">Tetratricopeptide repeat protein</fullName>
    </recommendedName>
</protein>
<reference evidence="1 2" key="1">
    <citation type="submission" date="2018-01" db="EMBL/GenBank/DDBJ databases">
        <title>Whole genome sequence of Azospirillum brasilense REC3 isolated from strawberry roots.</title>
        <authorList>
            <person name="Fontana C.A."/>
            <person name="Salazar S.M."/>
            <person name="Bassi D."/>
            <person name="Puglisi E."/>
            <person name="Lovaisa N.C."/>
            <person name="Toffoli L.M."/>
            <person name="Pedraza R."/>
            <person name="Cocconcelli P.S."/>
        </authorList>
    </citation>
    <scope>NUCLEOTIDE SEQUENCE [LARGE SCALE GENOMIC DNA]</scope>
    <source>
        <strain evidence="1 2">REC3</strain>
    </source>
</reference>
<evidence type="ECO:0000313" key="1">
    <source>
        <dbReference type="EMBL" id="PNQ97847.1"/>
    </source>
</evidence>
<comment type="caution">
    <text evidence="1">The sequence shown here is derived from an EMBL/GenBank/DDBJ whole genome shotgun (WGS) entry which is preliminary data.</text>
</comment>
<sequence length="165" mass="18472">MERPVELRMSNGRMAFGEVPEHIDEKLQEAVKARPDAAACEALLWEAHRMGPRVLPVFYALYKFYFNRKRFADAERVAMIGLDAAAREGGYAGDWRSLRADSTDWAKEGPPRFTLFTLKALAFISLRSGRVEEARVILAKLTDIDPQDRVGYGVIAALAKGLGEE</sequence>
<dbReference type="EMBL" id="POWG01000016">
    <property type="protein sequence ID" value="PNQ97847.1"/>
    <property type="molecule type" value="Genomic_DNA"/>
</dbReference>
<dbReference type="RefSeq" id="WP_103040306.1">
    <property type="nucleotide sequence ID" value="NZ_POWG01000016.1"/>
</dbReference>
<organism evidence="1 2">
    <name type="scientific">Azospirillum argentinense</name>
    <dbReference type="NCBI Taxonomy" id="2970906"/>
    <lineage>
        <taxon>Bacteria</taxon>
        <taxon>Pseudomonadati</taxon>
        <taxon>Pseudomonadota</taxon>
        <taxon>Alphaproteobacteria</taxon>
        <taxon>Rhodospirillales</taxon>
        <taxon>Azospirillaceae</taxon>
        <taxon>Azospirillum</taxon>
    </lineage>
</organism>
<name>A0A2K1FZ97_9PROT</name>
<evidence type="ECO:0008006" key="3">
    <source>
        <dbReference type="Google" id="ProtNLM"/>
    </source>
</evidence>
<dbReference type="Proteomes" id="UP000236268">
    <property type="component" value="Unassembled WGS sequence"/>
</dbReference>
<dbReference type="AlphaFoldDB" id="A0A2K1FZ97"/>
<evidence type="ECO:0000313" key="2">
    <source>
        <dbReference type="Proteomes" id="UP000236268"/>
    </source>
</evidence>